<proteinExistence type="predicted"/>
<dbReference type="AlphaFoldDB" id="A0A0D2JDR8"/>
<evidence type="ECO:0000313" key="3">
    <source>
        <dbReference type="EMBL" id="KIX85146.1"/>
    </source>
</evidence>
<feature type="region of interest" description="Disordered" evidence="1">
    <location>
        <begin position="55"/>
        <end position="88"/>
    </location>
</feature>
<feature type="chain" id="PRO_5002244870" evidence="2">
    <location>
        <begin position="20"/>
        <end position="98"/>
    </location>
</feature>
<comment type="caution">
    <text evidence="3">The sequence shown here is derived from an EMBL/GenBank/DDBJ whole genome shotgun (WGS) entry which is preliminary data.</text>
</comment>
<protein>
    <submittedName>
        <fullName evidence="3">Uncharacterized protein</fullName>
    </submittedName>
</protein>
<name>A0A0D2JDR8_9BACT</name>
<evidence type="ECO:0000313" key="4">
    <source>
        <dbReference type="Proteomes" id="UP000032214"/>
    </source>
</evidence>
<gene>
    <name evidence="3" type="ORF">J120_02270</name>
</gene>
<sequence length="98" mass="11179">MIKFAIVAILLNMSTSIFSSPLLRIDAKELDHITEIAPRGFFQWRPYDNLLEPYEQDSGTPEIYDPLNTADDLISKHPTDDPYSPTREIPVMILGRDS</sequence>
<feature type="signal peptide" evidence="2">
    <location>
        <begin position="1"/>
        <end position="19"/>
    </location>
</feature>
<keyword evidence="2" id="KW-0732">Signal</keyword>
<dbReference type="Proteomes" id="UP000032214">
    <property type="component" value="Unassembled WGS sequence"/>
</dbReference>
<accession>A0A0D2JDR8</accession>
<dbReference type="EMBL" id="ARQD01000002">
    <property type="protein sequence ID" value="KIX85146.1"/>
    <property type="molecule type" value="Genomic_DNA"/>
</dbReference>
<organism evidence="3 4">
    <name type="scientific">candidate division TM6 bacterium JCVI TM6SC1</name>
    <dbReference type="NCBI Taxonomy" id="1306947"/>
    <lineage>
        <taxon>Bacteria</taxon>
        <taxon>Candidatus Babelota</taxon>
        <taxon>Vermiphilus</taxon>
    </lineage>
</organism>
<evidence type="ECO:0000256" key="1">
    <source>
        <dbReference type="SAM" id="MobiDB-lite"/>
    </source>
</evidence>
<evidence type="ECO:0000256" key="2">
    <source>
        <dbReference type="SAM" id="SignalP"/>
    </source>
</evidence>
<keyword evidence="4" id="KW-1185">Reference proteome</keyword>
<reference evidence="3 4" key="1">
    <citation type="journal article" date="2013" name="Proc. Natl. Acad. Sci. U.S.A.">
        <title>Candidate phylum TM6 genome recovered from a hospital sink biofilm provides genomic insights into this uncultivated phylum.</title>
        <authorList>
            <person name="McLean J.S."/>
            <person name="Lombardo M.J."/>
            <person name="Badger J.H."/>
            <person name="Edlund A."/>
            <person name="Novotny M."/>
            <person name="Yee-Greenbaum J."/>
            <person name="Vyahhi N."/>
            <person name="Hall A.P."/>
            <person name="Yang Y."/>
            <person name="Dupont C.L."/>
            <person name="Ziegler M.G."/>
            <person name="Chitsaz H."/>
            <person name="Allen A.E."/>
            <person name="Yooseph S."/>
            <person name="Tesler G."/>
            <person name="Pevzner P.A."/>
            <person name="Friedman R.M."/>
            <person name="Nealson K.H."/>
            <person name="Venter J.C."/>
            <person name="Lasken R.S."/>
        </authorList>
    </citation>
    <scope>NUCLEOTIDE SEQUENCE [LARGE SCALE GENOMIC DNA]</scope>
    <source>
        <strain evidence="3 4">TM6SC1</strain>
    </source>
</reference>